<name>A0A2P4QJT3_RHIID</name>
<sequence>MALNLFHYFFIFYRTDIFCFVGNMYVGIATIFVVTCMAVYLHKREYSETN</sequence>
<keyword evidence="1" id="KW-0472">Membrane</keyword>
<reference evidence="2 3" key="1">
    <citation type="journal article" date="2013" name="Proc. Natl. Acad. Sci. U.S.A.">
        <title>Genome of an arbuscular mycorrhizal fungus provides insight into the oldest plant symbiosis.</title>
        <authorList>
            <person name="Tisserant E."/>
            <person name="Malbreil M."/>
            <person name="Kuo A."/>
            <person name="Kohler A."/>
            <person name="Symeonidi A."/>
            <person name="Balestrini R."/>
            <person name="Charron P."/>
            <person name="Duensing N."/>
            <person name="Frei Dit Frey N."/>
            <person name="Gianinazzi-Pearson V."/>
            <person name="Gilbert L.B."/>
            <person name="Handa Y."/>
            <person name="Herr J.R."/>
            <person name="Hijri M."/>
            <person name="Koul R."/>
            <person name="Kawaguchi M."/>
            <person name="Krajinski F."/>
            <person name="Lammers P.J."/>
            <person name="Masclaux F.G."/>
            <person name="Murat C."/>
            <person name="Morin E."/>
            <person name="Ndikumana S."/>
            <person name="Pagni M."/>
            <person name="Petitpierre D."/>
            <person name="Requena N."/>
            <person name="Rosikiewicz P."/>
            <person name="Riley R."/>
            <person name="Saito K."/>
            <person name="San Clemente H."/>
            <person name="Shapiro H."/>
            <person name="van Tuinen D."/>
            <person name="Becard G."/>
            <person name="Bonfante P."/>
            <person name="Paszkowski U."/>
            <person name="Shachar-Hill Y.Y."/>
            <person name="Tuskan G.A."/>
            <person name="Young P.W."/>
            <person name="Sanders I.R."/>
            <person name="Henrissat B."/>
            <person name="Rensing S.A."/>
            <person name="Grigoriev I.V."/>
            <person name="Corradi N."/>
            <person name="Roux C."/>
            <person name="Martin F."/>
        </authorList>
    </citation>
    <scope>NUCLEOTIDE SEQUENCE [LARGE SCALE GENOMIC DNA]</scope>
    <source>
        <strain evidence="2 3">DAOM 197198</strain>
    </source>
</reference>
<gene>
    <name evidence="2" type="ORF">GLOIN_2v1542545</name>
</gene>
<feature type="non-terminal residue" evidence="2">
    <location>
        <position position="50"/>
    </location>
</feature>
<organism evidence="2 3">
    <name type="scientific">Rhizophagus irregularis (strain DAOM 181602 / DAOM 197198 / MUCL 43194)</name>
    <name type="common">Arbuscular mycorrhizal fungus</name>
    <name type="synonym">Glomus intraradices</name>
    <dbReference type="NCBI Taxonomy" id="747089"/>
    <lineage>
        <taxon>Eukaryota</taxon>
        <taxon>Fungi</taxon>
        <taxon>Fungi incertae sedis</taxon>
        <taxon>Mucoromycota</taxon>
        <taxon>Glomeromycotina</taxon>
        <taxon>Glomeromycetes</taxon>
        <taxon>Glomerales</taxon>
        <taxon>Glomeraceae</taxon>
        <taxon>Rhizophagus</taxon>
    </lineage>
</organism>
<comment type="caution">
    <text evidence="2">The sequence shown here is derived from an EMBL/GenBank/DDBJ whole genome shotgun (WGS) entry which is preliminary data.</text>
</comment>
<dbReference type="Proteomes" id="UP000018888">
    <property type="component" value="Unassembled WGS sequence"/>
</dbReference>
<evidence type="ECO:0000313" key="2">
    <source>
        <dbReference type="EMBL" id="POG77909.1"/>
    </source>
</evidence>
<protein>
    <submittedName>
        <fullName evidence="2">Uncharacterized protein</fullName>
    </submittedName>
</protein>
<evidence type="ECO:0000256" key="1">
    <source>
        <dbReference type="SAM" id="Phobius"/>
    </source>
</evidence>
<dbReference type="AlphaFoldDB" id="A0A2P4QJT3"/>
<feature type="transmembrane region" description="Helical" evidence="1">
    <location>
        <begin position="20"/>
        <end position="41"/>
    </location>
</feature>
<proteinExistence type="predicted"/>
<dbReference type="EMBL" id="AUPC02000036">
    <property type="protein sequence ID" value="POG77909.1"/>
    <property type="molecule type" value="Genomic_DNA"/>
</dbReference>
<keyword evidence="1" id="KW-0812">Transmembrane</keyword>
<keyword evidence="3" id="KW-1185">Reference proteome</keyword>
<accession>A0A2P4QJT3</accession>
<reference evidence="2 3" key="2">
    <citation type="journal article" date="2018" name="New Phytol.">
        <title>High intraspecific genome diversity in the model arbuscular mycorrhizal symbiont Rhizophagus irregularis.</title>
        <authorList>
            <person name="Chen E.C.H."/>
            <person name="Morin E."/>
            <person name="Beaudet D."/>
            <person name="Noel J."/>
            <person name="Yildirir G."/>
            <person name="Ndikumana S."/>
            <person name="Charron P."/>
            <person name="St-Onge C."/>
            <person name="Giorgi J."/>
            <person name="Kruger M."/>
            <person name="Marton T."/>
            <person name="Ropars J."/>
            <person name="Grigoriev I.V."/>
            <person name="Hainaut M."/>
            <person name="Henrissat B."/>
            <person name="Roux C."/>
            <person name="Martin F."/>
            <person name="Corradi N."/>
        </authorList>
    </citation>
    <scope>NUCLEOTIDE SEQUENCE [LARGE SCALE GENOMIC DNA]</scope>
    <source>
        <strain evidence="2 3">DAOM 197198</strain>
    </source>
</reference>
<keyword evidence="1" id="KW-1133">Transmembrane helix</keyword>
<evidence type="ECO:0000313" key="3">
    <source>
        <dbReference type="Proteomes" id="UP000018888"/>
    </source>
</evidence>